<sequence length="405" mass="44353">MKKTITTPLFAASALLLAMSIASCSDEETSNAPGTTDDLSTEMAEVLDQYVNGTVVPTYRRLADAAISLDEECKTLYDNISSGQATQQDVKDVCDAWLAARKYWEYSEAFLLGPATINGIDPHIDSWPLDKQALDKMLDNTTIMEDMNADYITSNYGSGGLCGFHALEYAVFADGHDKAVAEISADLAKYAYAVAGDLKLQCIVLEAAWAGTANVSQDKQDLLEEKEATPDSGVDNYGLNFINAGQAGSRYRTQLEAIVDAIKADKGCYGIANEVGDTKITDPVASQNVLDVESWYSFNSKTDFQDNIRGINNVIMGGILYDDDNTRDESKSIYTLLRSRNQALADELKAAIDECIGEDGTTGLGTIIYPFRNNLEPEKNQVAIESCQRLRDKLMEVATWMQENM</sequence>
<proteinExistence type="predicted"/>
<comment type="subcellular location">
    <subcellularLocation>
        <location evidence="1">Cell envelope</location>
    </subcellularLocation>
</comment>
<evidence type="ECO:0000313" key="5">
    <source>
        <dbReference type="EMBL" id="HJD53525.1"/>
    </source>
</evidence>
<evidence type="ECO:0000256" key="1">
    <source>
        <dbReference type="ARBA" id="ARBA00004196"/>
    </source>
</evidence>
<organism evidence="5 6">
    <name type="scientific">Candidatus Avibacteroides avistercoris</name>
    <dbReference type="NCBI Taxonomy" id="2840690"/>
    <lineage>
        <taxon>Bacteria</taxon>
        <taxon>Pseudomonadati</taxon>
        <taxon>Bacteroidota</taxon>
        <taxon>Bacteroidia</taxon>
        <taxon>Bacteroidales</taxon>
        <taxon>Bacteroidaceae</taxon>
        <taxon>Bacteroidaceae incertae sedis</taxon>
        <taxon>Candidatus Avibacteroides</taxon>
    </lineage>
</organism>
<reference evidence="5" key="2">
    <citation type="submission" date="2021-04" db="EMBL/GenBank/DDBJ databases">
        <authorList>
            <person name="Gilroy R."/>
        </authorList>
    </citation>
    <scope>NUCLEOTIDE SEQUENCE</scope>
    <source>
        <strain evidence="5">MalCec1-1739</strain>
    </source>
</reference>
<dbReference type="AlphaFoldDB" id="A0A9D2ZUJ5"/>
<dbReference type="PROSITE" id="PS51257">
    <property type="entry name" value="PROKAR_LIPOPROTEIN"/>
    <property type="match status" value="1"/>
</dbReference>
<dbReference type="CDD" id="cd14658">
    <property type="entry name" value="Imelysin-like_IrpA"/>
    <property type="match status" value="1"/>
</dbReference>
<reference evidence="5" key="1">
    <citation type="journal article" date="2021" name="PeerJ">
        <title>Extensive microbial diversity within the chicken gut microbiome revealed by metagenomics and culture.</title>
        <authorList>
            <person name="Gilroy R."/>
            <person name="Ravi A."/>
            <person name="Getino M."/>
            <person name="Pursley I."/>
            <person name="Horton D.L."/>
            <person name="Alikhan N.F."/>
            <person name="Baker D."/>
            <person name="Gharbi K."/>
            <person name="Hall N."/>
            <person name="Watson M."/>
            <person name="Adriaenssens E.M."/>
            <person name="Foster-Nyarko E."/>
            <person name="Jarju S."/>
            <person name="Secka A."/>
            <person name="Antonio M."/>
            <person name="Oren A."/>
            <person name="Chaudhuri R.R."/>
            <person name="La Ragione R."/>
            <person name="Hildebrand F."/>
            <person name="Pallen M.J."/>
        </authorList>
    </citation>
    <scope>NUCLEOTIDE SEQUENCE</scope>
    <source>
        <strain evidence="5">MalCec1-1739</strain>
    </source>
</reference>
<dbReference type="EMBL" id="DWUP01000171">
    <property type="protein sequence ID" value="HJD53525.1"/>
    <property type="molecule type" value="Genomic_DNA"/>
</dbReference>
<evidence type="ECO:0000256" key="2">
    <source>
        <dbReference type="ARBA" id="ARBA00022729"/>
    </source>
</evidence>
<comment type="caution">
    <text evidence="5">The sequence shown here is derived from an EMBL/GenBank/DDBJ whole genome shotgun (WGS) entry which is preliminary data.</text>
</comment>
<accession>A0A9D2ZUJ5</accession>
<evidence type="ECO:0000256" key="3">
    <source>
        <dbReference type="SAM" id="SignalP"/>
    </source>
</evidence>
<dbReference type="Proteomes" id="UP000787625">
    <property type="component" value="Unassembled WGS sequence"/>
</dbReference>
<feature type="chain" id="PRO_5038571117" description="Imelysin-like domain-containing protein" evidence="3">
    <location>
        <begin position="25"/>
        <end position="405"/>
    </location>
</feature>
<feature type="domain" description="Imelysin-like" evidence="4">
    <location>
        <begin position="56"/>
        <end position="393"/>
    </location>
</feature>
<keyword evidence="2 3" id="KW-0732">Signal</keyword>
<dbReference type="InterPro" id="IPR018976">
    <property type="entry name" value="Imelysin-like"/>
</dbReference>
<dbReference type="Pfam" id="PF09375">
    <property type="entry name" value="Peptidase_M75"/>
    <property type="match status" value="1"/>
</dbReference>
<feature type="signal peptide" evidence="3">
    <location>
        <begin position="1"/>
        <end position="24"/>
    </location>
</feature>
<protein>
    <recommendedName>
        <fullName evidence="4">Imelysin-like domain-containing protein</fullName>
    </recommendedName>
</protein>
<dbReference type="InterPro" id="IPR038352">
    <property type="entry name" value="Imelysin_sf"/>
</dbReference>
<evidence type="ECO:0000313" key="6">
    <source>
        <dbReference type="Proteomes" id="UP000787625"/>
    </source>
</evidence>
<gene>
    <name evidence="5" type="ORF">IAA93_07370</name>
</gene>
<dbReference type="Gene3D" id="1.20.1420.20">
    <property type="entry name" value="M75 peptidase, HXXE motif"/>
    <property type="match status" value="1"/>
</dbReference>
<name>A0A9D2ZUJ5_9BACT</name>
<dbReference type="InterPro" id="IPR034982">
    <property type="entry name" value="Imelysin-like_IrpA"/>
</dbReference>
<evidence type="ECO:0000259" key="4">
    <source>
        <dbReference type="Pfam" id="PF09375"/>
    </source>
</evidence>
<dbReference type="GO" id="GO:0030313">
    <property type="term" value="C:cell envelope"/>
    <property type="evidence" value="ECO:0007669"/>
    <property type="project" value="UniProtKB-SubCell"/>
</dbReference>